<sequence>MVKCPECGSKNDNGNVYCSECGNNLKILSKTSNFNKKAILLGIIILYFLLTISGNLKFNNLPMILISIILSYFISGFITGYTADRLYTRSSILNGLVVGIIITIPMSILVSELASDYDPEFTYYSFIFLLLMIFLCGLGGGLGGYIKLKKNLGKSKEVMI</sequence>
<dbReference type="Proteomes" id="UP000825933">
    <property type="component" value="Unassembled WGS sequence"/>
</dbReference>
<accession>A0A8T5UWI0</accession>
<keyword evidence="3" id="KW-1185">Reference proteome</keyword>
<organism evidence="2 3">
    <name type="scientific">Methanobacterium spitsbergense</name>
    <dbReference type="NCBI Taxonomy" id="2874285"/>
    <lineage>
        <taxon>Archaea</taxon>
        <taxon>Methanobacteriati</taxon>
        <taxon>Methanobacteriota</taxon>
        <taxon>Methanomada group</taxon>
        <taxon>Methanobacteria</taxon>
        <taxon>Methanobacteriales</taxon>
        <taxon>Methanobacteriaceae</taxon>
        <taxon>Methanobacterium</taxon>
    </lineage>
</organism>
<feature type="transmembrane region" description="Helical" evidence="1">
    <location>
        <begin position="123"/>
        <end position="146"/>
    </location>
</feature>
<dbReference type="RefSeq" id="WP_223792194.1">
    <property type="nucleotide sequence ID" value="NZ_JAIOUQ010000014.1"/>
</dbReference>
<protein>
    <submittedName>
        <fullName evidence="2">DUF3792 family protein</fullName>
    </submittedName>
</protein>
<gene>
    <name evidence="2" type="ORF">K8N75_11420</name>
</gene>
<reference evidence="3" key="1">
    <citation type="journal article" date="2022" name="Microbiol. Resour. Announc.">
        <title>Draft Genome Sequence of a Methanogenic Archaeon from West Spitsbergen Permafrost.</title>
        <authorList>
            <person name="Trubitsyn V."/>
            <person name="Rivkina E."/>
            <person name="Shcherbakova V."/>
        </authorList>
    </citation>
    <scope>NUCLEOTIDE SEQUENCE [LARGE SCALE GENOMIC DNA]</scope>
    <source>
        <strain evidence="3">VT</strain>
    </source>
</reference>
<keyword evidence="1" id="KW-0812">Transmembrane</keyword>
<keyword evidence="1" id="KW-1133">Transmembrane helix</keyword>
<proteinExistence type="predicted"/>
<dbReference type="SUPFAM" id="SSF103473">
    <property type="entry name" value="MFS general substrate transporter"/>
    <property type="match status" value="1"/>
</dbReference>
<dbReference type="EMBL" id="JAIOUQ010000014">
    <property type="protein sequence ID" value="MBZ2166647.1"/>
    <property type="molecule type" value="Genomic_DNA"/>
</dbReference>
<evidence type="ECO:0000313" key="2">
    <source>
        <dbReference type="EMBL" id="MBZ2166647.1"/>
    </source>
</evidence>
<feature type="transmembrane region" description="Helical" evidence="1">
    <location>
        <begin position="62"/>
        <end position="80"/>
    </location>
</feature>
<dbReference type="InterPro" id="IPR036259">
    <property type="entry name" value="MFS_trans_sf"/>
</dbReference>
<evidence type="ECO:0000256" key="1">
    <source>
        <dbReference type="SAM" id="Phobius"/>
    </source>
</evidence>
<feature type="transmembrane region" description="Helical" evidence="1">
    <location>
        <begin position="38"/>
        <end position="56"/>
    </location>
</feature>
<dbReference type="AlphaFoldDB" id="A0A8T5UWI0"/>
<name>A0A8T5UWI0_9EURY</name>
<keyword evidence="1" id="KW-0472">Membrane</keyword>
<comment type="caution">
    <text evidence="2">The sequence shown here is derived from an EMBL/GenBank/DDBJ whole genome shotgun (WGS) entry which is preliminary data.</text>
</comment>
<evidence type="ECO:0000313" key="3">
    <source>
        <dbReference type="Proteomes" id="UP000825933"/>
    </source>
</evidence>
<feature type="transmembrane region" description="Helical" evidence="1">
    <location>
        <begin position="92"/>
        <end position="111"/>
    </location>
</feature>